<reference evidence="6 7" key="1">
    <citation type="submission" date="2018-08" db="EMBL/GenBank/DDBJ databases">
        <title>Draft genome sequence of Pseudoalteromonas donghaensis HJ51.</title>
        <authorList>
            <person name="Oh J."/>
            <person name="Roh D."/>
        </authorList>
    </citation>
    <scope>NUCLEOTIDE SEQUENCE [LARGE SCALE GENOMIC DNA]</scope>
    <source>
        <strain evidence="6 7">HJ51</strain>
    </source>
</reference>
<keyword evidence="4" id="KW-0500">Molybdenum</keyword>
<dbReference type="SUPFAM" id="SSF53850">
    <property type="entry name" value="Periplasmic binding protein-like II"/>
    <property type="match status" value="1"/>
</dbReference>
<dbReference type="PANTHER" id="PTHR30632:SF14">
    <property type="entry name" value="TUNGSTATE_MOLYBDATE_CHROMATE-BINDING PROTEIN MODA"/>
    <property type="match status" value="1"/>
</dbReference>
<keyword evidence="2 4" id="KW-0479">Metal-binding</keyword>
<dbReference type="InterPro" id="IPR005950">
    <property type="entry name" value="ModA"/>
</dbReference>
<dbReference type="PANTHER" id="PTHR30632">
    <property type="entry name" value="MOLYBDATE-BINDING PERIPLASMIC PROTEIN"/>
    <property type="match status" value="1"/>
</dbReference>
<protein>
    <submittedName>
        <fullName evidence="6">Molybdate ABC transporter substrate-binding protein</fullName>
    </submittedName>
</protein>
<comment type="similarity">
    <text evidence="1">Belongs to the bacterial solute-binding protein ModA family.</text>
</comment>
<dbReference type="AlphaFoldDB" id="A0AAD0S251"/>
<dbReference type="PIRSF" id="PIRSF004846">
    <property type="entry name" value="ModA"/>
    <property type="match status" value="1"/>
</dbReference>
<dbReference type="GO" id="GO:0030973">
    <property type="term" value="F:molybdate ion binding"/>
    <property type="evidence" value="ECO:0007669"/>
    <property type="project" value="TreeGrafter"/>
</dbReference>
<dbReference type="RefSeq" id="WP_075593990.1">
    <property type="nucleotide sequence ID" value="NZ_CP032090.1"/>
</dbReference>
<evidence type="ECO:0000256" key="3">
    <source>
        <dbReference type="ARBA" id="ARBA00022729"/>
    </source>
</evidence>
<dbReference type="Gene3D" id="3.40.190.10">
    <property type="entry name" value="Periplasmic binding protein-like II"/>
    <property type="match status" value="2"/>
</dbReference>
<feature type="binding site" evidence="4">
    <location>
        <position position="73"/>
    </location>
    <ligand>
        <name>molybdate</name>
        <dbReference type="ChEBI" id="CHEBI:36264"/>
    </ligand>
</feature>
<evidence type="ECO:0000256" key="1">
    <source>
        <dbReference type="ARBA" id="ARBA00009175"/>
    </source>
</evidence>
<accession>A0AAD0S251</accession>
<name>A0AAD0S251_9GAMM</name>
<evidence type="ECO:0000313" key="7">
    <source>
        <dbReference type="Proteomes" id="UP000264605"/>
    </source>
</evidence>
<dbReference type="GO" id="GO:0046872">
    <property type="term" value="F:metal ion binding"/>
    <property type="evidence" value="ECO:0007669"/>
    <property type="project" value="UniProtKB-KW"/>
</dbReference>
<evidence type="ECO:0000313" key="6">
    <source>
        <dbReference type="EMBL" id="AXV66313.1"/>
    </source>
</evidence>
<feature type="binding site" evidence="4">
    <location>
        <position position="174"/>
    </location>
    <ligand>
        <name>molybdate</name>
        <dbReference type="ChEBI" id="CHEBI:36264"/>
    </ligand>
</feature>
<dbReference type="GeneID" id="99506588"/>
<dbReference type="GO" id="GO:0015689">
    <property type="term" value="P:molybdate ion transport"/>
    <property type="evidence" value="ECO:0007669"/>
    <property type="project" value="InterPro"/>
</dbReference>
<dbReference type="NCBIfam" id="TIGR01256">
    <property type="entry name" value="modA"/>
    <property type="match status" value="1"/>
</dbReference>
<evidence type="ECO:0000256" key="4">
    <source>
        <dbReference type="PIRSR" id="PIRSR004846-1"/>
    </source>
</evidence>
<gene>
    <name evidence="6" type="primary">modA</name>
    <name evidence="6" type="ORF">D0907_14010</name>
</gene>
<feature type="signal peptide" evidence="5">
    <location>
        <begin position="1"/>
        <end position="28"/>
    </location>
</feature>
<sequence length="250" mass="27371">MQWLTNKLTTYTIATVLVLLCCVSPASANDKDTSSSLTIACSANFVAVMDQLLPVFKAQVKTDIQVKVVTGSSGTLATQLRYGAPYDVFFSADAILPTQLKTDGFGIESTVYALGELVFYSSEGYDSLEGVMTRLPHITLAIANPRYAPYGQAAVEVLAHLQTKPKKTVTGGSILHAFQYVESQNAELGLIAKSLLQQPHNGTAIAIPSEWYQPIEQHVLLVKDSVFARQFYHFVQTEQAQQLIKSMGYR</sequence>
<dbReference type="Proteomes" id="UP000264605">
    <property type="component" value="Chromosome"/>
</dbReference>
<evidence type="ECO:0000256" key="5">
    <source>
        <dbReference type="SAM" id="SignalP"/>
    </source>
</evidence>
<dbReference type="EMBL" id="CP032090">
    <property type="protein sequence ID" value="AXV66313.1"/>
    <property type="molecule type" value="Genomic_DNA"/>
</dbReference>
<organism evidence="6 7">
    <name type="scientific">Pseudoalteromonas lipolytica</name>
    <dbReference type="NCBI Taxonomy" id="570156"/>
    <lineage>
        <taxon>Bacteria</taxon>
        <taxon>Pseudomonadati</taxon>
        <taxon>Pseudomonadota</taxon>
        <taxon>Gammaproteobacteria</taxon>
        <taxon>Alteromonadales</taxon>
        <taxon>Pseudoalteromonadaceae</taxon>
        <taxon>Pseudoalteromonas</taxon>
    </lineage>
</organism>
<dbReference type="Pfam" id="PF13531">
    <property type="entry name" value="SBP_bac_11"/>
    <property type="match status" value="1"/>
</dbReference>
<dbReference type="InterPro" id="IPR050682">
    <property type="entry name" value="ModA/WtpA"/>
</dbReference>
<feature type="chain" id="PRO_5042208815" evidence="5">
    <location>
        <begin position="29"/>
        <end position="250"/>
    </location>
</feature>
<proteinExistence type="inferred from homology"/>
<evidence type="ECO:0000256" key="2">
    <source>
        <dbReference type="ARBA" id="ARBA00022723"/>
    </source>
</evidence>
<keyword evidence="3 5" id="KW-0732">Signal</keyword>
<dbReference type="KEGG" id="pdj:D0907_14010"/>